<dbReference type="Proteomes" id="UP000008311">
    <property type="component" value="Unassembled WGS sequence"/>
</dbReference>
<dbReference type="PROSITE" id="PS51257">
    <property type="entry name" value="PROKAR_LIPOPROTEIN"/>
    <property type="match status" value="1"/>
</dbReference>
<dbReference type="InParanoid" id="B9TGR4"/>
<evidence type="ECO:0000313" key="2">
    <source>
        <dbReference type="Proteomes" id="UP000008311"/>
    </source>
</evidence>
<sequence>MAVRTVVRVCMLGSWSFGGCIEPSMAQNVPTVSRQSSSVNSDEQRAAHRRGDLGRFVDHAMEAVLVQQVVERALAVFGQGRAHRAQRRRHAGIHVRQQQRVEQRGGRHVQPGAAQLEDRFGDRFGQRQLARHFAGDDVLAQLGPFFRIVVQQAREAVGARQQVKAADLVDDAGEHRRVRVDEGDVVREHMGQRGDLHGVFPQLLGLGAQVRILDAGAELAHDEARDEHLQVAVADPRHGRAHVGDGPPALVERRGIGQRHRARRQLRLAQHEADRVLQVAIGIVQRVLQAQHGVHAGGKGNLTARGLGGDGSKGFESVHGRDYTVPYPSQIRFERLRNNLW</sequence>
<dbReference type="EMBL" id="EQ980864">
    <property type="protein sequence ID" value="EEF24951.1"/>
    <property type="molecule type" value="Genomic_DNA"/>
</dbReference>
<dbReference type="AlphaFoldDB" id="B9TGR4"/>
<proteinExistence type="predicted"/>
<protein>
    <submittedName>
        <fullName evidence="1">Uncharacterized protein</fullName>
    </submittedName>
</protein>
<accession>B9TGR4</accession>
<keyword evidence="2" id="KW-1185">Reference proteome</keyword>
<gene>
    <name evidence="1" type="ORF">RCOM_1817420</name>
</gene>
<organism evidence="1 2">
    <name type="scientific">Ricinus communis</name>
    <name type="common">Castor bean</name>
    <dbReference type="NCBI Taxonomy" id="3988"/>
    <lineage>
        <taxon>Eukaryota</taxon>
        <taxon>Viridiplantae</taxon>
        <taxon>Streptophyta</taxon>
        <taxon>Embryophyta</taxon>
        <taxon>Tracheophyta</taxon>
        <taxon>Spermatophyta</taxon>
        <taxon>Magnoliopsida</taxon>
        <taxon>eudicotyledons</taxon>
        <taxon>Gunneridae</taxon>
        <taxon>Pentapetalae</taxon>
        <taxon>rosids</taxon>
        <taxon>fabids</taxon>
        <taxon>Malpighiales</taxon>
        <taxon>Euphorbiaceae</taxon>
        <taxon>Acalyphoideae</taxon>
        <taxon>Acalypheae</taxon>
        <taxon>Ricinus</taxon>
    </lineage>
</organism>
<name>B9TGR4_RICCO</name>
<evidence type="ECO:0000313" key="1">
    <source>
        <dbReference type="EMBL" id="EEF24951.1"/>
    </source>
</evidence>
<reference evidence="2" key="1">
    <citation type="journal article" date="2010" name="Nat. Biotechnol.">
        <title>Draft genome sequence of the oilseed species Ricinus communis.</title>
        <authorList>
            <person name="Chan A.P."/>
            <person name="Crabtree J."/>
            <person name="Zhao Q."/>
            <person name="Lorenzi H."/>
            <person name="Orvis J."/>
            <person name="Puiu D."/>
            <person name="Melake-Berhan A."/>
            <person name="Jones K.M."/>
            <person name="Redman J."/>
            <person name="Chen G."/>
            <person name="Cahoon E.B."/>
            <person name="Gedil M."/>
            <person name="Stanke M."/>
            <person name="Haas B.J."/>
            <person name="Wortman J.R."/>
            <person name="Fraser-Liggett C.M."/>
            <person name="Ravel J."/>
            <person name="Rabinowicz P.D."/>
        </authorList>
    </citation>
    <scope>NUCLEOTIDE SEQUENCE [LARGE SCALE GENOMIC DNA]</scope>
    <source>
        <strain evidence="2">cv. Hale</strain>
    </source>
</reference>